<name>A0A0Q0XSS7_9FLAO</name>
<dbReference type="Proteomes" id="UP000050443">
    <property type="component" value="Unassembled WGS sequence"/>
</dbReference>
<comment type="caution">
    <text evidence="1">The sequence shown here is derived from an EMBL/GenBank/DDBJ whole genome shotgun (WGS) entry which is preliminary data.</text>
</comment>
<accession>A0A0Q0XSS7</accession>
<dbReference type="STRING" id="362413.RC62_918"/>
<protein>
    <submittedName>
        <fullName evidence="1">Uncharacterized protein</fullName>
    </submittedName>
</protein>
<evidence type="ECO:0000313" key="2">
    <source>
        <dbReference type="Proteomes" id="UP000050443"/>
    </source>
</evidence>
<gene>
    <name evidence="1" type="ORF">RC62_918</name>
</gene>
<dbReference type="AlphaFoldDB" id="A0A0Q0XSS7"/>
<organism evidence="1 2">
    <name type="scientific">Flavobacterium aquidurense</name>
    <dbReference type="NCBI Taxonomy" id="362413"/>
    <lineage>
        <taxon>Bacteria</taxon>
        <taxon>Pseudomonadati</taxon>
        <taxon>Bacteroidota</taxon>
        <taxon>Flavobacteriia</taxon>
        <taxon>Flavobacteriales</taxon>
        <taxon>Flavobacteriaceae</taxon>
        <taxon>Flavobacterium</taxon>
    </lineage>
</organism>
<reference evidence="1 2" key="1">
    <citation type="submission" date="2014-09" db="EMBL/GenBank/DDBJ databases">
        <title>Genome sequence of Flavobacterium aquidurense RC62.</title>
        <authorList>
            <person name="Kim J.F."/>
            <person name="Kwak M.-J."/>
        </authorList>
    </citation>
    <scope>NUCLEOTIDE SEQUENCE [LARGE SCALE GENOMIC DNA]</scope>
    <source>
        <strain evidence="1 2">RC62</strain>
    </source>
</reference>
<dbReference type="EMBL" id="JRLF01000012">
    <property type="protein sequence ID" value="KQB39240.1"/>
    <property type="molecule type" value="Genomic_DNA"/>
</dbReference>
<sequence length="37" mass="4395">MLSLSSIFNFYKITNVIFKAEFPPVFLFFLIKNGFNF</sequence>
<proteinExistence type="predicted"/>
<evidence type="ECO:0000313" key="1">
    <source>
        <dbReference type="EMBL" id="KQB39240.1"/>
    </source>
</evidence>